<evidence type="ECO:0000313" key="1">
    <source>
        <dbReference type="EMBL" id="MBE9397518.1"/>
    </source>
</evidence>
<sequence>MSMQLEHTQSYLLTHHGGDGQLAAQRTQDSHTRNHDESFWRFWYQWTEKILPADGHVVDLGAGIGLFVQTMAHRFPDLTTTGIECAPYMLERTVELPSNGHIVVDDLNAPSNLFQHDSIDTCIANMLIHELHQPILLFKQVKHWLKPGGRLILIDMVRQPLESYLTHKHPDATQLERDQLEESFQHFLEHNRYTPEDLSFMLQHCGFEVEILEPFKKGRAIRIAATA</sequence>
<dbReference type="GO" id="GO:0032259">
    <property type="term" value="P:methylation"/>
    <property type="evidence" value="ECO:0007669"/>
    <property type="project" value="UniProtKB-KW"/>
</dbReference>
<dbReference type="GO" id="GO:0008168">
    <property type="term" value="F:methyltransferase activity"/>
    <property type="evidence" value="ECO:0007669"/>
    <property type="project" value="UniProtKB-KW"/>
</dbReference>
<reference evidence="1" key="1">
    <citation type="submission" date="2020-10" db="EMBL/GenBank/DDBJ databases">
        <title>Bacterium isolated from coastal waters sediment.</title>
        <authorList>
            <person name="Chen R.-J."/>
            <person name="Lu D.-C."/>
            <person name="Zhu K.-L."/>
            <person name="Du Z.-J."/>
        </authorList>
    </citation>
    <scope>NUCLEOTIDE SEQUENCE</scope>
    <source>
        <strain evidence="1">N1Y112</strain>
    </source>
</reference>
<organism evidence="1 2">
    <name type="scientific">Pontibacterium sinense</name>
    <dbReference type="NCBI Taxonomy" id="2781979"/>
    <lineage>
        <taxon>Bacteria</taxon>
        <taxon>Pseudomonadati</taxon>
        <taxon>Pseudomonadota</taxon>
        <taxon>Gammaproteobacteria</taxon>
        <taxon>Oceanospirillales</taxon>
        <taxon>Oceanospirillaceae</taxon>
        <taxon>Pontibacterium</taxon>
    </lineage>
</organism>
<dbReference type="SUPFAM" id="SSF53335">
    <property type="entry name" value="S-adenosyl-L-methionine-dependent methyltransferases"/>
    <property type="match status" value="1"/>
</dbReference>
<name>A0A8J7JYE6_9GAMM</name>
<dbReference type="Pfam" id="PF13489">
    <property type="entry name" value="Methyltransf_23"/>
    <property type="match status" value="1"/>
</dbReference>
<dbReference type="RefSeq" id="WP_193953073.1">
    <property type="nucleotide sequence ID" value="NZ_JADEYS010000008.1"/>
</dbReference>
<evidence type="ECO:0000313" key="2">
    <source>
        <dbReference type="Proteomes" id="UP000640333"/>
    </source>
</evidence>
<keyword evidence="1" id="KW-0808">Transferase</keyword>
<gene>
    <name evidence="1" type="ORF">IOQ59_09625</name>
</gene>
<dbReference type="Proteomes" id="UP000640333">
    <property type="component" value="Unassembled WGS sequence"/>
</dbReference>
<keyword evidence="1" id="KW-0489">Methyltransferase</keyword>
<dbReference type="AlphaFoldDB" id="A0A8J7JYE6"/>
<dbReference type="EMBL" id="JADEYS010000008">
    <property type="protein sequence ID" value="MBE9397518.1"/>
    <property type="molecule type" value="Genomic_DNA"/>
</dbReference>
<dbReference type="Gene3D" id="3.40.50.150">
    <property type="entry name" value="Vaccinia Virus protein VP39"/>
    <property type="match status" value="1"/>
</dbReference>
<keyword evidence="2" id="KW-1185">Reference proteome</keyword>
<dbReference type="PANTHER" id="PTHR43591">
    <property type="entry name" value="METHYLTRANSFERASE"/>
    <property type="match status" value="1"/>
</dbReference>
<protein>
    <submittedName>
        <fullName evidence="1">Class I SAM-dependent methyltransferase</fullName>
    </submittedName>
</protein>
<dbReference type="CDD" id="cd02440">
    <property type="entry name" value="AdoMet_MTases"/>
    <property type="match status" value="1"/>
</dbReference>
<comment type="caution">
    <text evidence="1">The sequence shown here is derived from an EMBL/GenBank/DDBJ whole genome shotgun (WGS) entry which is preliminary data.</text>
</comment>
<proteinExistence type="predicted"/>
<dbReference type="InterPro" id="IPR029063">
    <property type="entry name" value="SAM-dependent_MTases_sf"/>
</dbReference>
<accession>A0A8J7JYE6</accession>